<name>A0A931IGJ2_9NOCA</name>
<evidence type="ECO:0000256" key="5">
    <source>
        <dbReference type="SAM" id="MobiDB-lite"/>
    </source>
</evidence>
<dbReference type="InterPro" id="IPR001647">
    <property type="entry name" value="HTH_TetR"/>
</dbReference>
<dbReference type="Gene3D" id="1.10.10.60">
    <property type="entry name" value="Homeodomain-like"/>
    <property type="match status" value="1"/>
</dbReference>
<dbReference type="PANTHER" id="PTHR30055">
    <property type="entry name" value="HTH-TYPE TRANSCRIPTIONAL REGULATOR RUTR"/>
    <property type="match status" value="1"/>
</dbReference>
<keyword evidence="3" id="KW-0804">Transcription</keyword>
<dbReference type="AlphaFoldDB" id="A0A931IGJ2"/>
<dbReference type="PANTHER" id="PTHR30055:SF234">
    <property type="entry name" value="HTH-TYPE TRANSCRIPTIONAL REGULATOR BETI"/>
    <property type="match status" value="1"/>
</dbReference>
<evidence type="ECO:0000313" key="7">
    <source>
        <dbReference type="EMBL" id="MBH0779268.1"/>
    </source>
</evidence>
<dbReference type="InterPro" id="IPR050109">
    <property type="entry name" value="HTH-type_TetR-like_transc_reg"/>
</dbReference>
<keyword evidence="2 4" id="KW-0238">DNA-binding</keyword>
<dbReference type="EMBL" id="JADMLG010000010">
    <property type="protein sequence ID" value="MBH0779268.1"/>
    <property type="molecule type" value="Genomic_DNA"/>
</dbReference>
<dbReference type="GO" id="GO:0003700">
    <property type="term" value="F:DNA-binding transcription factor activity"/>
    <property type="evidence" value="ECO:0007669"/>
    <property type="project" value="TreeGrafter"/>
</dbReference>
<dbReference type="RefSeq" id="WP_196151584.1">
    <property type="nucleotide sequence ID" value="NZ_JADMLG010000010.1"/>
</dbReference>
<feature type="domain" description="HTH tetR-type" evidence="6">
    <location>
        <begin position="19"/>
        <end position="79"/>
    </location>
</feature>
<comment type="caution">
    <text evidence="7">The sequence shown here is derived from an EMBL/GenBank/DDBJ whole genome shotgun (WGS) entry which is preliminary data.</text>
</comment>
<dbReference type="Gene3D" id="1.10.357.10">
    <property type="entry name" value="Tetracycline Repressor, domain 2"/>
    <property type="match status" value="1"/>
</dbReference>
<accession>A0A931IGJ2</accession>
<dbReference type="Proteomes" id="UP000655751">
    <property type="component" value="Unassembled WGS sequence"/>
</dbReference>
<evidence type="ECO:0000256" key="2">
    <source>
        <dbReference type="ARBA" id="ARBA00023125"/>
    </source>
</evidence>
<dbReference type="GO" id="GO:0000976">
    <property type="term" value="F:transcription cis-regulatory region binding"/>
    <property type="evidence" value="ECO:0007669"/>
    <property type="project" value="TreeGrafter"/>
</dbReference>
<keyword evidence="1" id="KW-0805">Transcription regulation</keyword>
<evidence type="ECO:0000256" key="1">
    <source>
        <dbReference type="ARBA" id="ARBA00023015"/>
    </source>
</evidence>
<reference evidence="7" key="1">
    <citation type="submission" date="2020-11" db="EMBL/GenBank/DDBJ databases">
        <title>Nocardia NEAU-351.nov., a novel actinomycete isolated from the cow dung.</title>
        <authorList>
            <person name="Zhang X."/>
        </authorList>
    </citation>
    <scope>NUCLEOTIDE SEQUENCE</scope>
    <source>
        <strain evidence="7">NEAU-351</strain>
    </source>
</reference>
<feature type="region of interest" description="Disordered" evidence="5">
    <location>
        <begin position="200"/>
        <end position="226"/>
    </location>
</feature>
<dbReference type="InterPro" id="IPR009057">
    <property type="entry name" value="Homeodomain-like_sf"/>
</dbReference>
<dbReference type="SUPFAM" id="SSF46689">
    <property type="entry name" value="Homeodomain-like"/>
    <property type="match status" value="1"/>
</dbReference>
<evidence type="ECO:0000313" key="8">
    <source>
        <dbReference type="Proteomes" id="UP000655751"/>
    </source>
</evidence>
<gene>
    <name evidence="7" type="ORF">IT779_23650</name>
</gene>
<dbReference type="Pfam" id="PF00440">
    <property type="entry name" value="TetR_N"/>
    <property type="match status" value="1"/>
</dbReference>
<sequence>MVDSPADSAPRGLRERAKTKRRIAIQRAALELFVERGFEATTISNVAERAEVARRTVMMYFPAKIDLALSWFDEMGVRLQAAFAASPSNPDFVSVLEQWLGAEAATQDPQLAALAWDLLESDPRLRALSRSRMVARLTTQTADAFALRTGLEPDRPMFAIAGQAVAAATDEYLATTARHGYRPELHRDFLRFLRRITDADSPADSAPTPVHSRVFDSDQASSPPPS</sequence>
<protein>
    <submittedName>
        <fullName evidence="7">TetR family transcriptional regulator</fullName>
    </submittedName>
</protein>
<evidence type="ECO:0000259" key="6">
    <source>
        <dbReference type="PROSITE" id="PS50977"/>
    </source>
</evidence>
<feature type="DNA-binding region" description="H-T-H motif" evidence="4">
    <location>
        <begin position="42"/>
        <end position="61"/>
    </location>
</feature>
<dbReference type="PROSITE" id="PS50977">
    <property type="entry name" value="HTH_TETR_2"/>
    <property type="match status" value="1"/>
</dbReference>
<keyword evidence="8" id="KW-1185">Reference proteome</keyword>
<evidence type="ECO:0000256" key="4">
    <source>
        <dbReference type="PROSITE-ProRule" id="PRU00335"/>
    </source>
</evidence>
<proteinExistence type="predicted"/>
<evidence type="ECO:0000256" key="3">
    <source>
        <dbReference type="ARBA" id="ARBA00023163"/>
    </source>
</evidence>
<dbReference type="PRINTS" id="PR00455">
    <property type="entry name" value="HTHTETR"/>
</dbReference>
<organism evidence="7 8">
    <name type="scientific">Nocardia bovistercoris</name>
    <dbReference type="NCBI Taxonomy" id="2785916"/>
    <lineage>
        <taxon>Bacteria</taxon>
        <taxon>Bacillati</taxon>
        <taxon>Actinomycetota</taxon>
        <taxon>Actinomycetes</taxon>
        <taxon>Mycobacteriales</taxon>
        <taxon>Nocardiaceae</taxon>
        <taxon>Nocardia</taxon>
    </lineage>
</organism>